<comment type="caution">
    <text evidence="4">The sequence shown here is derived from an EMBL/GenBank/DDBJ whole genome shotgun (WGS) entry which is preliminary data.</text>
</comment>
<feature type="binding site" evidence="3">
    <location>
        <position position="84"/>
    </location>
    <ligand>
        <name>Zn(2+)</name>
        <dbReference type="ChEBI" id="CHEBI:29105"/>
        <label>1</label>
        <note>catalytic</note>
    </ligand>
</feature>
<dbReference type="PANTHER" id="PTHR30304">
    <property type="entry name" value="D-TAGATOSE-1,6-BISPHOSPHATE ALDOLASE"/>
    <property type="match status" value="1"/>
</dbReference>
<organism evidence="4 5">
    <name type="scientific">Vibrio penaeicida</name>
    <dbReference type="NCBI Taxonomy" id="104609"/>
    <lineage>
        <taxon>Bacteria</taxon>
        <taxon>Pseudomonadati</taxon>
        <taxon>Pseudomonadota</taxon>
        <taxon>Gammaproteobacteria</taxon>
        <taxon>Vibrionales</taxon>
        <taxon>Vibrionaceae</taxon>
        <taxon>Vibrio</taxon>
    </lineage>
</organism>
<dbReference type="Proteomes" id="UP001156690">
    <property type="component" value="Unassembled WGS sequence"/>
</dbReference>
<dbReference type="InterPro" id="IPR013785">
    <property type="entry name" value="Aldolase_TIM"/>
</dbReference>
<comment type="cofactor">
    <cofactor evidence="3">
        <name>Zn(2+)</name>
        <dbReference type="ChEBI" id="CHEBI:29105"/>
    </cofactor>
    <text evidence="3">Binds 2 Zn(2+) ions per subunit. One is catalytic and the other provides a structural contribution.</text>
</comment>
<dbReference type="PANTHER" id="PTHR30304:SF0">
    <property type="entry name" value="D-TAGATOSE-1,6-BISPHOSPHATE ALDOLASE SUBUNIT GATY-RELATED"/>
    <property type="match status" value="1"/>
</dbReference>
<feature type="binding site" evidence="3">
    <location>
        <position position="209"/>
    </location>
    <ligand>
        <name>Zn(2+)</name>
        <dbReference type="ChEBI" id="CHEBI:29105"/>
        <label>1</label>
        <note>catalytic</note>
    </ligand>
</feature>
<dbReference type="InterPro" id="IPR000771">
    <property type="entry name" value="FBA_II"/>
</dbReference>
<feature type="binding site" evidence="3">
    <location>
        <position position="181"/>
    </location>
    <ligand>
        <name>Zn(2+)</name>
        <dbReference type="ChEBI" id="CHEBI:29105"/>
        <label>1</label>
        <note>catalytic</note>
    </ligand>
</feature>
<evidence type="ECO:0000256" key="2">
    <source>
        <dbReference type="PIRSR" id="PIRSR001359-2"/>
    </source>
</evidence>
<gene>
    <name evidence="4" type="primary">gatY_1</name>
    <name evidence="4" type="ORF">GCM10007932_16670</name>
</gene>
<dbReference type="GO" id="GO:0005829">
    <property type="term" value="C:cytosol"/>
    <property type="evidence" value="ECO:0007669"/>
    <property type="project" value="TreeGrafter"/>
</dbReference>
<evidence type="ECO:0000313" key="5">
    <source>
        <dbReference type="Proteomes" id="UP001156690"/>
    </source>
</evidence>
<dbReference type="NCBIfam" id="NF006626">
    <property type="entry name" value="PRK09195.1"/>
    <property type="match status" value="1"/>
</dbReference>
<sequence length="285" mass="31258">MNNIINSNYWLNKARHEGYAVPAFNFHNLETVQVILDTAKAMESPVILAGTPGTYQYGGSRELIHMVNAAAYERNIQVVIHLDHHHEISDIEQKVKLGVRSAMVDGSALPLEDNIKLTKAAVNLCHSYGCCVEAEIGQLVGQEDDLIVESVADPYTNPEDAVKLVEQTNIDSLAVAIGTAHGLYKDEPRLDFDRLERIAKLIDIPLVLHGASGVSVTDVQRCISHGVAKVNVATELKIAFADSLKHAFNEDPTVNDPRIYNEAPKAAMAKLVKEKILMCKSEGKL</sequence>
<dbReference type="PIRSF" id="PIRSF001359">
    <property type="entry name" value="F_bP_aldolase_II"/>
    <property type="match status" value="1"/>
</dbReference>
<evidence type="ECO:0000256" key="1">
    <source>
        <dbReference type="PIRSR" id="PIRSR001359-1"/>
    </source>
</evidence>
<keyword evidence="3" id="KW-0862">Zinc</keyword>
<feature type="binding site" evidence="2">
    <location>
        <position position="182"/>
    </location>
    <ligand>
        <name>dihydroxyacetone phosphate</name>
        <dbReference type="ChEBI" id="CHEBI:57642"/>
    </ligand>
</feature>
<dbReference type="InterPro" id="IPR050246">
    <property type="entry name" value="Class_II_FBP_aldolase"/>
</dbReference>
<dbReference type="GO" id="GO:0009025">
    <property type="term" value="F:tagatose-bisphosphate aldolase activity"/>
    <property type="evidence" value="ECO:0007669"/>
    <property type="project" value="TreeGrafter"/>
</dbReference>
<evidence type="ECO:0000256" key="3">
    <source>
        <dbReference type="PIRSR" id="PIRSR001359-3"/>
    </source>
</evidence>
<feature type="binding site" evidence="3">
    <location>
        <position position="105"/>
    </location>
    <ligand>
        <name>Zn(2+)</name>
        <dbReference type="ChEBI" id="CHEBI:29105"/>
        <label>2</label>
    </ligand>
</feature>
<dbReference type="RefSeq" id="WP_126608789.1">
    <property type="nucleotide sequence ID" value="NZ_AP025145.1"/>
</dbReference>
<dbReference type="CDD" id="cd00947">
    <property type="entry name" value="TBP_aldolase_IIB"/>
    <property type="match status" value="1"/>
</dbReference>
<accession>A0AAV5NNV5</accession>
<dbReference type="EMBL" id="BSNX01000013">
    <property type="protein sequence ID" value="GLQ72307.1"/>
    <property type="molecule type" value="Genomic_DNA"/>
</dbReference>
<dbReference type="AlphaFoldDB" id="A0AAV5NNV5"/>
<reference evidence="5" key="1">
    <citation type="journal article" date="2019" name="Int. J. Syst. Evol. Microbiol.">
        <title>The Global Catalogue of Microorganisms (GCM) 10K type strain sequencing project: providing services to taxonomists for standard genome sequencing and annotation.</title>
        <authorList>
            <consortium name="The Broad Institute Genomics Platform"/>
            <consortium name="The Broad Institute Genome Sequencing Center for Infectious Disease"/>
            <person name="Wu L."/>
            <person name="Ma J."/>
        </authorList>
    </citation>
    <scope>NUCLEOTIDE SEQUENCE [LARGE SCALE GENOMIC DNA]</scope>
    <source>
        <strain evidence="5">NBRC 15640</strain>
    </source>
</reference>
<feature type="binding site" evidence="2">
    <location>
        <begin position="231"/>
        <end position="234"/>
    </location>
    <ligand>
        <name>dihydroxyacetone phosphate</name>
        <dbReference type="ChEBI" id="CHEBI:57642"/>
    </ligand>
</feature>
<feature type="binding site" evidence="2">
    <location>
        <begin position="210"/>
        <end position="212"/>
    </location>
    <ligand>
        <name>dihydroxyacetone phosphate</name>
        <dbReference type="ChEBI" id="CHEBI:57642"/>
    </ligand>
</feature>
<name>A0AAV5NNV5_9VIBR</name>
<protein>
    <submittedName>
        <fullName evidence="4">Tagatose-bisphosphate aldolase</fullName>
    </submittedName>
</protein>
<keyword evidence="3" id="KW-0479">Metal-binding</keyword>
<dbReference type="GO" id="GO:0005975">
    <property type="term" value="P:carbohydrate metabolic process"/>
    <property type="evidence" value="ECO:0007669"/>
    <property type="project" value="InterPro"/>
</dbReference>
<dbReference type="GO" id="GO:0008270">
    <property type="term" value="F:zinc ion binding"/>
    <property type="evidence" value="ECO:0007669"/>
    <property type="project" value="InterPro"/>
</dbReference>
<dbReference type="SUPFAM" id="SSF51569">
    <property type="entry name" value="Aldolase"/>
    <property type="match status" value="1"/>
</dbReference>
<feature type="binding site" evidence="3">
    <location>
        <position position="135"/>
    </location>
    <ligand>
        <name>Zn(2+)</name>
        <dbReference type="ChEBI" id="CHEBI:29105"/>
        <label>2</label>
    </ligand>
</feature>
<feature type="active site" description="Proton donor" evidence="1">
    <location>
        <position position="83"/>
    </location>
</feature>
<dbReference type="NCBIfam" id="NF009374">
    <property type="entry name" value="PRK12737.1"/>
    <property type="match status" value="1"/>
</dbReference>
<dbReference type="Gene3D" id="3.20.20.70">
    <property type="entry name" value="Aldolase class I"/>
    <property type="match status" value="1"/>
</dbReference>
<dbReference type="Pfam" id="PF01116">
    <property type="entry name" value="F_bP_aldolase"/>
    <property type="match status" value="1"/>
</dbReference>
<keyword evidence="5" id="KW-1185">Reference proteome</keyword>
<proteinExistence type="predicted"/>
<evidence type="ECO:0000313" key="4">
    <source>
        <dbReference type="EMBL" id="GLQ72307.1"/>
    </source>
</evidence>
<dbReference type="NCBIfam" id="TIGR00167">
    <property type="entry name" value="cbbA"/>
    <property type="match status" value="1"/>
</dbReference>